<keyword evidence="1" id="KW-0812">Transmembrane</keyword>
<name>A0A556MGS1_9FLAO</name>
<keyword evidence="3" id="KW-1185">Reference proteome</keyword>
<dbReference type="RefSeq" id="WP_144334617.1">
    <property type="nucleotide sequence ID" value="NZ_VLPL01000012.1"/>
</dbReference>
<proteinExistence type="predicted"/>
<evidence type="ECO:0000256" key="1">
    <source>
        <dbReference type="SAM" id="Phobius"/>
    </source>
</evidence>
<keyword evidence="1" id="KW-0472">Membrane</keyword>
<feature type="transmembrane region" description="Helical" evidence="1">
    <location>
        <begin position="184"/>
        <end position="204"/>
    </location>
</feature>
<dbReference type="AlphaFoldDB" id="A0A556MGS1"/>
<comment type="caution">
    <text evidence="2">The sequence shown here is derived from an EMBL/GenBank/DDBJ whole genome shotgun (WGS) entry which is preliminary data.</text>
</comment>
<gene>
    <name evidence="2" type="ORF">FO442_18060</name>
</gene>
<dbReference type="EMBL" id="VLPL01000012">
    <property type="protein sequence ID" value="TSJ39078.1"/>
    <property type="molecule type" value="Genomic_DNA"/>
</dbReference>
<sequence length="238" mass="27372">MIEFLTNSWTIGIGGGVISGLIVFLITNKIFTRREDKEYTQKIEMANKELLYCIRPLIVGQNLPSQDLIDSVIFSTARKYGVEINDLYENDELAEDLTKEILDTPFLNSESKLKYCELTSKLKELDIVEEPDDQKREVIYIEKSRPITKEFFSITLAIMTTFTVALVAFMTSKFDLSILDKGEVFKWPLIIILITVMPIIALLLTKALKSLKQLDEMKGIRKETKEKTDKKEETKQDD</sequence>
<accession>A0A556MGS1</accession>
<organism evidence="2 3">
    <name type="scientific">Fluviicola chungangensis</name>
    <dbReference type="NCBI Taxonomy" id="2597671"/>
    <lineage>
        <taxon>Bacteria</taxon>
        <taxon>Pseudomonadati</taxon>
        <taxon>Bacteroidota</taxon>
        <taxon>Flavobacteriia</taxon>
        <taxon>Flavobacteriales</taxon>
        <taxon>Crocinitomicaceae</taxon>
        <taxon>Fluviicola</taxon>
    </lineage>
</organism>
<evidence type="ECO:0000313" key="3">
    <source>
        <dbReference type="Proteomes" id="UP000316008"/>
    </source>
</evidence>
<dbReference type="Proteomes" id="UP000316008">
    <property type="component" value="Unassembled WGS sequence"/>
</dbReference>
<keyword evidence="1" id="KW-1133">Transmembrane helix</keyword>
<feature type="transmembrane region" description="Helical" evidence="1">
    <location>
        <begin position="6"/>
        <end position="27"/>
    </location>
</feature>
<reference evidence="2 3" key="1">
    <citation type="submission" date="2019-07" db="EMBL/GenBank/DDBJ databases">
        <authorList>
            <person name="Huq M.A."/>
        </authorList>
    </citation>
    <scope>NUCLEOTIDE SEQUENCE [LARGE SCALE GENOMIC DNA]</scope>
    <source>
        <strain evidence="2 3">MAH-3</strain>
    </source>
</reference>
<feature type="transmembrane region" description="Helical" evidence="1">
    <location>
        <begin position="151"/>
        <end position="172"/>
    </location>
</feature>
<dbReference type="OrthoDB" id="3036078at2"/>
<evidence type="ECO:0000313" key="2">
    <source>
        <dbReference type="EMBL" id="TSJ39078.1"/>
    </source>
</evidence>
<protein>
    <submittedName>
        <fullName evidence="2">Uncharacterized protein</fullName>
    </submittedName>
</protein>